<evidence type="ECO:0000256" key="6">
    <source>
        <dbReference type="ARBA" id="ARBA00015850"/>
    </source>
</evidence>
<evidence type="ECO:0000256" key="13">
    <source>
        <dbReference type="ARBA" id="ARBA00023136"/>
    </source>
</evidence>
<name>A0ABS6EAD7_9FIRM</name>
<dbReference type="PANTHER" id="PTHR34148:SF1">
    <property type="entry name" value="ADENOSYLCOBINAMIDE-GDP RIBAZOLETRANSFERASE"/>
    <property type="match status" value="1"/>
</dbReference>
<evidence type="ECO:0000256" key="18">
    <source>
        <dbReference type="ARBA" id="ARBA00049504"/>
    </source>
</evidence>
<feature type="transmembrane region" description="Helical" evidence="19">
    <location>
        <begin position="27"/>
        <end position="47"/>
    </location>
</feature>
<comment type="subcellular location">
    <subcellularLocation>
        <location evidence="2 19">Cell membrane</location>
        <topology evidence="2 19">Multi-pass membrane protein</topology>
    </subcellularLocation>
</comment>
<feature type="transmembrane region" description="Helical" evidence="19">
    <location>
        <begin position="168"/>
        <end position="196"/>
    </location>
</feature>
<comment type="catalytic activity">
    <reaction evidence="18 19">
        <text>alpha-ribazole 5'-phosphate + adenosylcob(III)inamide-GDP = adenosylcob(III)alamin 5'-phosphate + GMP + H(+)</text>
        <dbReference type="Rhea" id="RHEA:23560"/>
        <dbReference type="ChEBI" id="CHEBI:15378"/>
        <dbReference type="ChEBI" id="CHEBI:57918"/>
        <dbReference type="ChEBI" id="CHEBI:58115"/>
        <dbReference type="ChEBI" id="CHEBI:60487"/>
        <dbReference type="ChEBI" id="CHEBI:60493"/>
        <dbReference type="EC" id="2.7.8.26"/>
    </reaction>
</comment>
<evidence type="ECO:0000256" key="10">
    <source>
        <dbReference type="ARBA" id="ARBA00022692"/>
    </source>
</evidence>
<evidence type="ECO:0000256" key="5">
    <source>
        <dbReference type="ARBA" id="ARBA00013200"/>
    </source>
</evidence>
<keyword evidence="7 19" id="KW-1003">Cell membrane</keyword>
<dbReference type="Pfam" id="PF02654">
    <property type="entry name" value="CobS"/>
    <property type="match status" value="1"/>
</dbReference>
<comment type="cofactor">
    <cofactor evidence="1 19">
        <name>Mg(2+)</name>
        <dbReference type="ChEBI" id="CHEBI:18420"/>
    </cofactor>
</comment>
<dbReference type="HAMAP" id="MF_00719">
    <property type="entry name" value="CobS"/>
    <property type="match status" value="1"/>
</dbReference>
<dbReference type="EC" id="2.7.8.26" evidence="5 19"/>
<dbReference type="PANTHER" id="PTHR34148">
    <property type="entry name" value="ADENOSYLCOBINAMIDE-GDP RIBAZOLETRANSFERASE"/>
    <property type="match status" value="1"/>
</dbReference>
<keyword evidence="12 19" id="KW-1133">Transmembrane helix</keyword>
<protein>
    <recommendedName>
        <fullName evidence="6 19">Adenosylcobinamide-GDP ribazoletransferase</fullName>
        <ecNumber evidence="5 19">2.7.8.26</ecNumber>
    </recommendedName>
    <alternativeName>
        <fullName evidence="16 19">Cobalamin synthase</fullName>
    </alternativeName>
    <alternativeName>
        <fullName evidence="15 19">Cobalamin-5'-phosphate synthase</fullName>
    </alternativeName>
</protein>
<evidence type="ECO:0000256" key="3">
    <source>
        <dbReference type="ARBA" id="ARBA00004663"/>
    </source>
</evidence>
<evidence type="ECO:0000256" key="2">
    <source>
        <dbReference type="ARBA" id="ARBA00004651"/>
    </source>
</evidence>
<dbReference type="Proteomes" id="UP000749471">
    <property type="component" value="Unassembled WGS sequence"/>
</dbReference>
<proteinExistence type="inferred from homology"/>
<comment type="catalytic activity">
    <reaction evidence="17 19">
        <text>alpha-ribazole + adenosylcob(III)inamide-GDP = adenosylcob(III)alamin + GMP + H(+)</text>
        <dbReference type="Rhea" id="RHEA:16049"/>
        <dbReference type="ChEBI" id="CHEBI:10329"/>
        <dbReference type="ChEBI" id="CHEBI:15378"/>
        <dbReference type="ChEBI" id="CHEBI:18408"/>
        <dbReference type="ChEBI" id="CHEBI:58115"/>
        <dbReference type="ChEBI" id="CHEBI:60487"/>
        <dbReference type="EC" id="2.7.8.26"/>
    </reaction>
</comment>
<evidence type="ECO:0000256" key="9">
    <source>
        <dbReference type="ARBA" id="ARBA00022679"/>
    </source>
</evidence>
<evidence type="ECO:0000256" key="11">
    <source>
        <dbReference type="ARBA" id="ARBA00022842"/>
    </source>
</evidence>
<sequence>MSIQFLTRIPINIAIDFNEENLARSTFFFPLVGAILGSIGGLTYYLFSYINKDLASFLAVIAIIIGTGGLHLDGLGDTFDGFFSNRNKERILEIMKDSRIGTFGVIAVVLDILFKYILISNFKSHIPLILILSLSNSRLMVCHKMACKEVARPGGLGDMFYSSGPKKFAIMGGIVYVSIIAFLNPVFLIPLVFTFIIGEIISHTSYKKIGGFTGDVYGATIEIGEIASLLAFMGVLKWI</sequence>
<keyword evidence="21" id="KW-1185">Reference proteome</keyword>
<evidence type="ECO:0000256" key="12">
    <source>
        <dbReference type="ARBA" id="ARBA00022989"/>
    </source>
</evidence>
<evidence type="ECO:0000256" key="16">
    <source>
        <dbReference type="ARBA" id="ARBA00032853"/>
    </source>
</evidence>
<keyword evidence="10 19" id="KW-0812">Transmembrane</keyword>
<comment type="similarity">
    <text evidence="4 19">Belongs to the CobS family.</text>
</comment>
<feature type="transmembrane region" description="Helical" evidence="19">
    <location>
        <begin position="100"/>
        <end position="118"/>
    </location>
</feature>
<dbReference type="NCBIfam" id="TIGR00317">
    <property type="entry name" value="cobS"/>
    <property type="match status" value="1"/>
</dbReference>
<evidence type="ECO:0000256" key="17">
    <source>
        <dbReference type="ARBA" id="ARBA00048623"/>
    </source>
</evidence>
<comment type="caution">
    <text evidence="20">The sequence shown here is derived from an EMBL/GenBank/DDBJ whole genome shotgun (WGS) entry which is preliminary data.</text>
</comment>
<evidence type="ECO:0000256" key="7">
    <source>
        <dbReference type="ARBA" id="ARBA00022475"/>
    </source>
</evidence>
<organism evidence="20 21">
    <name type="scientific">Tissierella simiarum</name>
    <dbReference type="NCBI Taxonomy" id="2841534"/>
    <lineage>
        <taxon>Bacteria</taxon>
        <taxon>Bacillati</taxon>
        <taxon>Bacillota</taxon>
        <taxon>Tissierellia</taxon>
        <taxon>Tissierellales</taxon>
        <taxon>Tissierellaceae</taxon>
        <taxon>Tissierella</taxon>
    </lineage>
</organism>
<keyword evidence="13 19" id="KW-0472">Membrane</keyword>
<evidence type="ECO:0000256" key="8">
    <source>
        <dbReference type="ARBA" id="ARBA00022573"/>
    </source>
</evidence>
<evidence type="ECO:0000313" key="20">
    <source>
        <dbReference type="EMBL" id="MBU5439375.1"/>
    </source>
</evidence>
<dbReference type="GO" id="GO:0051073">
    <property type="term" value="F:adenosylcobinamide-GDP ribazoletransferase activity"/>
    <property type="evidence" value="ECO:0007669"/>
    <property type="project" value="UniProtKB-EC"/>
</dbReference>
<comment type="pathway">
    <text evidence="3 19">Cofactor biosynthesis; adenosylcobalamin biosynthesis; adenosylcobalamin from cob(II)yrinate a,c-diamide: step 7/7.</text>
</comment>
<evidence type="ECO:0000256" key="15">
    <source>
        <dbReference type="ARBA" id="ARBA00032605"/>
    </source>
</evidence>
<keyword evidence="11 19" id="KW-0460">Magnesium</keyword>
<comment type="function">
    <text evidence="14 19">Joins adenosylcobinamide-GDP and alpha-ribazole to generate adenosylcobalamin (Ado-cobalamin). Also synthesizes adenosylcobalamin 5'-phosphate from adenosylcobinamide-GDP and alpha-ribazole 5'-phosphate.</text>
</comment>
<feature type="transmembrane region" description="Helical" evidence="19">
    <location>
        <begin position="216"/>
        <end position="236"/>
    </location>
</feature>
<accession>A0ABS6EAD7</accession>
<gene>
    <name evidence="19 20" type="primary">cobS</name>
    <name evidence="20" type="ORF">KQI42_15255</name>
</gene>
<evidence type="ECO:0000313" key="21">
    <source>
        <dbReference type="Proteomes" id="UP000749471"/>
    </source>
</evidence>
<evidence type="ECO:0000256" key="14">
    <source>
        <dbReference type="ARBA" id="ARBA00025228"/>
    </source>
</evidence>
<evidence type="ECO:0000256" key="1">
    <source>
        <dbReference type="ARBA" id="ARBA00001946"/>
    </source>
</evidence>
<dbReference type="RefSeq" id="WP_216521081.1">
    <property type="nucleotide sequence ID" value="NZ_JAHLPM010000014.1"/>
</dbReference>
<evidence type="ECO:0000256" key="4">
    <source>
        <dbReference type="ARBA" id="ARBA00010561"/>
    </source>
</evidence>
<feature type="transmembrane region" description="Helical" evidence="19">
    <location>
        <begin position="54"/>
        <end position="72"/>
    </location>
</feature>
<evidence type="ECO:0000256" key="19">
    <source>
        <dbReference type="HAMAP-Rule" id="MF_00719"/>
    </source>
</evidence>
<reference evidence="20 21" key="1">
    <citation type="submission" date="2021-06" db="EMBL/GenBank/DDBJ databases">
        <authorList>
            <person name="Sun Q."/>
            <person name="Li D."/>
        </authorList>
    </citation>
    <scope>NUCLEOTIDE SEQUENCE [LARGE SCALE GENOMIC DNA]</scope>
    <source>
        <strain evidence="20 21">MSJ-40</strain>
    </source>
</reference>
<dbReference type="EMBL" id="JAHLPM010000014">
    <property type="protein sequence ID" value="MBU5439375.1"/>
    <property type="molecule type" value="Genomic_DNA"/>
</dbReference>
<keyword evidence="8 19" id="KW-0169">Cobalamin biosynthesis</keyword>
<dbReference type="InterPro" id="IPR003805">
    <property type="entry name" value="CobS"/>
</dbReference>
<keyword evidence="9 19" id="KW-0808">Transferase</keyword>